<dbReference type="PROSITE" id="PS00798">
    <property type="entry name" value="ALDOKETO_REDUCTASE_1"/>
    <property type="match status" value="1"/>
</dbReference>
<dbReference type="InterPro" id="IPR018170">
    <property type="entry name" value="Aldo/ket_reductase_CS"/>
</dbReference>
<reference evidence="9" key="1">
    <citation type="submission" date="2017-02" db="EMBL/GenBank/DDBJ databases">
        <authorList>
            <person name="Varghese N."/>
            <person name="Submissions S."/>
        </authorList>
    </citation>
    <scope>NUCLEOTIDE SEQUENCE [LARGE SCALE GENOMIC DNA]</scope>
    <source>
        <strain evidence="9">ATCC 25662</strain>
    </source>
</reference>
<name>A0A1T4MPS7_9FIRM</name>
<comment type="similarity">
    <text evidence="1">Belongs to the aldo/keto reductase family.</text>
</comment>
<dbReference type="Proteomes" id="UP000243297">
    <property type="component" value="Unassembled WGS sequence"/>
</dbReference>
<dbReference type="PROSITE" id="PS00062">
    <property type="entry name" value="ALDOKETO_REDUCTASE_2"/>
    <property type="match status" value="1"/>
</dbReference>
<evidence type="ECO:0000313" key="8">
    <source>
        <dbReference type="EMBL" id="SJZ68963.1"/>
    </source>
</evidence>
<dbReference type="PANTHER" id="PTHR43827">
    <property type="entry name" value="2,5-DIKETO-D-GLUCONIC ACID REDUCTASE"/>
    <property type="match status" value="1"/>
</dbReference>
<dbReference type="OrthoDB" id="9804790at2"/>
<dbReference type="Pfam" id="PF00248">
    <property type="entry name" value="Aldo_ket_red"/>
    <property type="match status" value="1"/>
</dbReference>
<dbReference type="EMBL" id="FUWY01000003">
    <property type="protein sequence ID" value="SJZ68963.1"/>
    <property type="molecule type" value="Genomic_DNA"/>
</dbReference>
<dbReference type="PIRSF" id="PIRSF000097">
    <property type="entry name" value="AKR"/>
    <property type="match status" value="1"/>
</dbReference>
<evidence type="ECO:0000256" key="1">
    <source>
        <dbReference type="ARBA" id="ARBA00007905"/>
    </source>
</evidence>
<evidence type="ECO:0000256" key="2">
    <source>
        <dbReference type="ARBA" id="ARBA00022857"/>
    </source>
</evidence>
<feature type="domain" description="NADP-dependent oxidoreductase" evidence="7">
    <location>
        <begin position="15"/>
        <end position="265"/>
    </location>
</feature>
<keyword evidence="9" id="KW-1185">Reference proteome</keyword>
<dbReference type="RefSeq" id="WP_078711749.1">
    <property type="nucleotide sequence ID" value="NZ_FUWY01000003.1"/>
</dbReference>
<organism evidence="8 9">
    <name type="scientific">Anaerorhabdus furcosa</name>
    <dbReference type="NCBI Taxonomy" id="118967"/>
    <lineage>
        <taxon>Bacteria</taxon>
        <taxon>Bacillati</taxon>
        <taxon>Bacillota</taxon>
        <taxon>Erysipelotrichia</taxon>
        <taxon>Erysipelotrichales</taxon>
        <taxon>Erysipelotrichaceae</taxon>
        <taxon>Anaerorhabdus</taxon>
    </lineage>
</organism>
<dbReference type="FunFam" id="3.20.20.100:FF:000015">
    <property type="entry name" value="Oxidoreductase, aldo/keto reductase family"/>
    <property type="match status" value="1"/>
</dbReference>
<dbReference type="SUPFAM" id="SSF51430">
    <property type="entry name" value="NAD(P)-linked oxidoreductase"/>
    <property type="match status" value="1"/>
</dbReference>
<dbReference type="PRINTS" id="PR00069">
    <property type="entry name" value="ALDKETRDTASE"/>
</dbReference>
<evidence type="ECO:0000256" key="6">
    <source>
        <dbReference type="PIRSR" id="PIRSR000097-3"/>
    </source>
</evidence>
<feature type="binding site" evidence="5">
    <location>
        <position position="107"/>
    </location>
    <ligand>
        <name>substrate</name>
    </ligand>
</feature>
<proteinExistence type="inferred from homology"/>
<protein>
    <submittedName>
        <fullName evidence="8">Aldo/keto reductase</fullName>
    </submittedName>
</protein>
<dbReference type="CDD" id="cd19071">
    <property type="entry name" value="AKR_AKR1-5-like"/>
    <property type="match status" value="1"/>
</dbReference>
<gene>
    <name evidence="8" type="ORF">SAMN02745191_1344</name>
</gene>
<keyword evidence="3" id="KW-0560">Oxidoreductase</keyword>
<sequence length="292" mass="33881">MKTFKLYNEVEIPCIGYGTYRTPNNEEGYLTIQEAIRAGYRHIDTAQGYNNEDLIGRAIKESGIPRSDFFITTKIANVNQGYQSTLDSFEESLKKLGSNYFDLLLIHWPIPVGHDHDWKELNIQTWKAMEWLYKEKKVRAIGVSNFLIHHLDNLLENIKIIPMVNQLEFHMKYQQRDIVAYCKTKNILVESWGPLMRGASNGNQILEAIARNHNKDVGQISIQYCLQKNILPLPKTSNTSRMKTNQEVFDFTLTDGEIALMDSCNTSNCYVFHPDRNHEWQETINKMNEVSK</sequence>
<evidence type="ECO:0000259" key="7">
    <source>
        <dbReference type="Pfam" id="PF00248"/>
    </source>
</evidence>
<feature type="site" description="Lowers pKa of active site Tyr" evidence="6">
    <location>
        <position position="74"/>
    </location>
</feature>
<dbReference type="InterPro" id="IPR020471">
    <property type="entry name" value="AKR"/>
</dbReference>
<accession>A0A1T4MPS7</accession>
<dbReference type="InterPro" id="IPR036812">
    <property type="entry name" value="NAD(P)_OxRdtase_dom_sf"/>
</dbReference>
<dbReference type="Gene3D" id="3.20.20.100">
    <property type="entry name" value="NADP-dependent oxidoreductase domain"/>
    <property type="match status" value="1"/>
</dbReference>
<dbReference type="STRING" id="118967.SAMN02745191_1344"/>
<evidence type="ECO:0000313" key="9">
    <source>
        <dbReference type="Proteomes" id="UP000243297"/>
    </source>
</evidence>
<dbReference type="PROSITE" id="PS00063">
    <property type="entry name" value="ALDOKETO_REDUCTASE_3"/>
    <property type="match status" value="1"/>
</dbReference>
<dbReference type="GO" id="GO:0016616">
    <property type="term" value="F:oxidoreductase activity, acting on the CH-OH group of donors, NAD or NADP as acceptor"/>
    <property type="evidence" value="ECO:0007669"/>
    <property type="project" value="UniProtKB-ARBA"/>
</dbReference>
<evidence type="ECO:0000256" key="3">
    <source>
        <dbReference type="ARBA" id="ARBA00023002"/>
    </source>
</evidence>
<feature type="active site" description="Proton donor" evidence="4">
    <location>
        <position position="49"/>
    </location>
</feature>
<evidence type="ECO:0000256" key="4">
    <source>
        <dbReference type="PIRSR" id="PIRSR000097-1"/>
    </source>
</evidence>
<dbReference type="InterPro" id="IPR023210">
    <property type="entry name" value="NADP_OxRdtase_dom"/>
</dbReference>
<dbReference type="AlphaFoldDB" id="A0A1T4MPS7"/>
<keyword evidence="2" id="KW-0521">NADP</keyword>
<dbReference type="PANTHER" id="PTHR43827:SF3">
    <property type="entry name" value="NADP-DEPENDENT OXIDOREDUCTASE DOMAIN-CONTAINING PROTEIN"/>
    <property type="match status" value="1"/>
</dbReference>
<evidence type="ECO:0000256" key="5">
    <source>
        <dbReference type="PIRSR" id="PIRSR000097-2"/>
    </source>
</evidence>